<protein>
    <submittedName>
        <fullName evidence="3">Tyr recombinase domain-containing protein</fullName>
    </submittedName>
</protein>
<feature type="region of interest" description="Disordered" evidence="1">
    <location>
        <begin position="607"/>
        <end position="626"/>
    </location>
</feature>
<dbReference type="EMBL" id="CAMXCT030006590">
    <property type="protein sequence ID" value="CAL4803866.1"/>
    <property type="molecule type" value="Genomic_DNA"/>
</dbReference>
<dbReference type="AlphaFoldDB" id="A0A9P1DUG3"/>
<proteinExistence type="predicted"/>
<evidence type="ECO:0000313" key="2">
    <source>
        <dbReference type="EMBL" id="CAI4016554.1"/>
    </source>
</evidence>
<dbReference type="OrthoDB" id="479537at2759"/>
<comment type="caution">
    <text evidence="2">The sequence shown here is derived from an EMBL/GenBank/DDBJ whole genome shotgun (WGS) entry which is preliminary data.</text>
</comment>
<accession>A0A9P1DUG3</accession>
<sequence length="626" mass="71285">MFPGLRAEVSEILAPDFANLQVLHEALDQPGGIVSIADYVAARLGEAQMLIAHDLRQFKEHTSRDMERERRLLFKRLVRPRLEVNEVQAEDLQGTFTSLLKKETMPMRQVHKTRLSQNLTLEVGNPLQVAEEERVRWALTLSQYIIEAKLPVLEMIQESDDQQKSWARIFGSRRAKTLRNRATTWKRYYIWLLLNRCRSWPTKVPDVVDYLEGRIADGCGPTAPQSLMGALALLETVGRVDDRIKLSKDRTLLDVVKNMQMELQGDAADDVQWIDPSRMHLNGTCVRMILRRTKTTGPGRRAVEVPAYVARDASLAGEDWLGQGWELYHSGAFKDDRDYFLPAPNKDWSGGAKKYLNMQNLNSYMRYVLCLVKKPLRGGQNARSWNESGELLISGEITNFWSGHSGRHWLPTHAANIGIPKEQRDYLGRWQAGAQESNAYVLSAKQIVTAIQREVNQAICEGHVGLTEGELIGELKNYAEERGVHQRDGRWFHVMVRMQGHRYGLGTSYPTLEMLMEDDELEEMVAGWAQTVPTEESSKKKGPKDPIAEKPYWISTSRRTGFRRLHKKSCACGVMYWTVASCEEVEQVPKAGVDAWCRVCFRAELDEQEEDDSSTSGSSTSTEEER</sequence>
<gene>
    <name evidence="2" type="ORF">C1SCF055_LOCUS41283</name>
</gene>
<evidence type="ECO:0000313" key="4">
    <source>
        <dbReference type="Proteomes" id="UP001152797"/>
    </source>
</evidence>
<feature type="compositionally biased region" description="Low complexity" evidence="1">
    <location>
        <begin position="614"/>
        <end position="626"/>
    </location>
</feature>
<reference evidence="2" key="1">
    <citation type="submission" date="2022-10" db="EMBL/GenBank/DDBJ databases">
        <authorList>
            <person name="Chen Y."/>
            <person name="Dougan E. K."/>
            <person name="Chan C."/>
            <person name="Rhodes N."/>
            <person name="Thang M."/>
        </authorList>
    </citation>
    <scope>NUCLEOTIDE SEQUENCE</scope>
</reference>
<evidence type="ECO:0000313" key="3">
    <source>
        <dbReference type="EMBL" id="CAL4803866.1"/>
    </source>
</evidence>
<dbReference type="EMBL" id="CAMXCT020006590">
    <property type="protein sequence ID" value="CAL1169929.1"/>
    <property type="molecule type" value="Genomic_DNA"/>
</dbReference>
<organism evidence="2">
    <name type="scientific">Cladocopium goreaui</name>
    <dbReference type="NCBI Taxonomy" id="2562237"/>
    <lineage>
        <taxon>Eukaryota</taxon>
        <taxon>Sar</taxon>
        <taxon>Alveolata</taxon>
        <taxon>Dinophyceae</taxon>
        <taxon>Suessiales</taxon>
        <taxon>Symbiodiniaceae</taxon>
        <taxon>Cladocopium</taxon>
    </lineage>
</organism>
<dbReference type="Proteomes" id="UP001152797">
    <property type="component" value="Unassembled WGS sequence"/>
</dbReference>
<name>A0A9P1DUG3_9DINO</name>
<evidence type="ECO:0000256" key="1">
    <source>
        <dbReference type="SAM" id="MobiDB-lite"/>
    </source>
</evidence>
<keyword evidence="4" id="KW-1185">Reference proteome</keyword>
<dbReference type="SUPFAM" id="SSF47823">
    <property type="entry name" value="lambda integrase-like, N-terminal domain"/>
    <property type="match status" value="1"/>
</dbReference>
<reference evidence="3 4" key="2">
    <citation type="submission" date="2024-05" db="EMBL/GenBank/DDBJ databases">
        <authorList>
            <person name="Chen Y."/>
            <person name="Shah S."/>
            <person name="Dougan E. K."/>
            <person name="Thang M."/>
            <person name="Chan C."/>
        </authorList>
    </citation>
    <scope>NUCLEOTIDE SEQUENCE [LARGE SCALE GENOMIC DNA]</scope>
</reference>
<dbReference type="EMBL" id="CAMXCT010006590">
    <property type="protein sequence ID" value="CAI4016554.1"/>
    <property type="molecule type" value="Genomic_DNA"/>
</dbReference>